<proteinExistence type="predicted"/>
<feature type="transmembrane region" description="Helical" evidence="5">
    <location>
        <begin position="48"/>
        <end position="76"/>
    </location>
</feature>
<evidence type="ECO:0000256" key="1">
    <source>
        <dbReference type="ARBA" id="ARBA00004127"/>
    </source>
</evidence>
<accession>A0A381WI70</accession>
<reference evidence="6" key="1">
    <citation type="submission" date="2018-05" db="EMBL/GenBank/DDBJ databases">
        <authorList>
            <person name="Lanie J.A."/>
            <person name="Ng W.-L."/>
            <person name="Kazmierczak K.M."/>
            <person name="Andrzejewski T.M."/>
            <person name="Davidsen T.M."/>
            <person name="Wayne K.J."/>
            <person name="Tettelin H."/>
            <person name="Glass J.I."/>
            <person name="Rusch D."/>
            <person name="Podicherti R."/>
            <person name="Tsui H.-C.T."/>
            <person name="Winkler M.E."/>
        </authorList>
    </citation>
    <scope>NUCLEOTIDE SEQUENCE</scope>
</reference>
<gene>
    <name evidence="6" type="ORF">METZ01_LOCUS105048</name>
</gene>
<evidence type="ECO:0000313" key="6">
    <source>
        <dbReference type="EMBL" id="SVA52194.1"/>
    </source>
</evidence>
<dbReference type="GO" id="GO:0012505">
    <property type="term" value="C:endomembrane system"/>
    <property type="evidence" value="ECO:0007669"/>
    <property type="project" value="UniProtKB-SubCell"/>
</dbReference>
<keyword evidence="2 5" id="KW-0812">Transmembrane</keyword>
<dbReference type="PANTHER" id="PTHR43847">
    <property type="entry name" value="BLL3993 PROTEIN"/>
    <property type="match status" value="1"/>
</dbReference>
<keyword evidence="4 5" id="KW-0472">Membrane</keyword>
<name>A0A381WI70_9ZZZZ</name>
<evidence type="ECO:0000256" key="5">
    <source>
        <dbReference type="SAM" id="Phobius"/>
    </source>
</evidence>
<dbReference type="Gene3D" id="1.20.120.1630">
    <property type="match status" value="1"/>
</dbReference>
<dbReference type="AlphaFoldDB" id="A0A381WI70"/>
<dbReference type="InterPro" id="IPR052527">
    <property type="entry name" value="Metal_cation-efflux_comp"/>
</dbReference>
<evidence type="ECO:0000256" key="4">
    <source>
        <dbReference type="ARBA" id="ARBA00023136"/>
    </source>
</evidence>
<dbReference type="Pfam" id="PF04191">
    <property type="entry name" value="PEMT"/>
    <property type="match status" value="1"/>
</dbReference>
<evidence type="ECO:0000256" key="3">
    <source>
        <dbReference type="ARBA" id="ARBA00022989"/>
    </source>
</evidence>
<comment type="subcellular location">
    <subcellularLocation>
        <location evidence="1">Endomembrane system</location>
        <topology evidence="1">Multi-pass membrane protein</topology>
    </subcellularLocation>
</comment>
<evidence type="ECO:0000256" key="2">
    <source>
        <dbReference type="ARBA" id="ARBA00022692"/>
    </source>
</evidence>
<dbReference type="InterPro" id="IPR007318">
    <property type="entry name" value="Phopholipid_MeTrfase"/>
</dbReference>
<sequence>MVLIGEVIRFHAVRYAGGATRTTTVGAPALCTAGPYARTRNPLYLGNIVIYIGMVFVSGGAWMWYLLLLTITFFILQYALIISLEEETLTLKFSSAYKIYSDNVPRLIPRLNSWENKDHRQPLTVKQTLKNEKRTLQNIVIISVIIIFKPVFF</sequence>
<evidence type="ECO:0008006" key="7">
    <source>
        <dbReference type="Google" id="ProtNLM"/>
    </source>
</evidence>
<keyword evidence="3 5" id="KW-1133">Transmembrane helix</keyword>
<organism evidence="6">
    <name type="scientific">marine metagenome</name>
    <dbReference type="NCBI Taxonomy" id="408172"/>
    <lineage>
        <taxon>unclassified sequences</taxon>
        <taxon>metagenomes</taxon>
        <taxon>ecological metagenomes</taxon>
    </lineage>
</organism>
<dbReference type="PANTHER" id="PTHR43847:SF1">
    <property type="entry name" value="BLL3993 PROTEIN"/>
    <property type="match status" value="1"/>
</dbReference>
<protein>
    <recommendedName>
        <fullName evidence="7">Steroid 5-alpha reductase C-terminal domain-containing protein</fullName>
    </recommendedName>
</protein>
<dbReference type="EMBL" id="UINC01011887">
    <property type="protein sequence ID" value="SVA52194.1"/>
    <property type="molecule type" value="Genomic_DNA"/>
</dbReference>